<accession>A0A6M3KET9</accession>
<organism evidence="1">
    <name type="scientific">viral metagenome</name>
    <dbReference type="NCBI Taxonomy" id="1070528"/>
    <lineage>
        <taxon>unclassified sequences</taxon>
        <taxon>metagenomes</taxon>
        <taxon>organismal metagenomes</taxon>
    </lineage>
</organism>
<reference evidence="1" key="1">
    <citation type="submission" date="2020-03" db="EMBL/GenBank/DDBJ databases">
        <title>The deep terrestrial virosphere.</title>
        <authorList>
            <person name="Holmfeldt K."/>
            <person name="Nilsson E."/>
            <person name="Simone D."/>
            <person name="Lopez-Fernandez M."/>
            <person name="Wu X."/>
            <person name="de Brujin I."/>
            <person name="Lundin D."/>
            <person name="Andersson A."/>
            <person name="Bertilsson S."/>
            <person name="Dopson M."/>
        </authorList>
    </citation>
    <scope>NUCLEOTIDE SEQUENCE</scope>
    <source>
        <strain evidence="1">MM415A00786</strain>
    </source>
</reference>
<gene>
    <name evidence="1" type="ORF">MM415A00786_0006</name>
</gene>
<evidence type="ECO:0000313" key="1">
    <source>
        <dbReference type="EMBL" id="QJA80038.1"/>
    </source>
</evidence>
<proteinExistence type="predicted"/>
<name>A0A6M3KET9_9ZZZZ</name>
<dbReference type="AlphaFoldDB" id="A0A6M3KET9"/>
<sequence length="67" mass="7774">MLLIEVCKHLRRHYKAMTPEQRLKWNQQRSIDWVKDFQAGEGDLSEGPGIVLEDAINSYTDDGKVNE</sequence>
<protein>
    <submittedName>
        <fullName evidence="1">Uncharacterized protein</fullName>
    </submittedName>
</protein>
<dbReference type="EMBL" id="MT142404">
    <property type="protein sequence ID" value="QJA80038.1"/>
    <property type="molecule type" value="Genomic_DNA"/>
</dbReference>